<evidence type="ECO:0000313" key="2">
    <source>
        <dbReference type="EMBL" id="SDH43187.1"/>
    </source>
</evidence>
<dbReference type="Pfam" id="PF15607">
    <property type="entry name" value="Ntox44"/>
    <property type="match status" value="1"/>
</dbReference>
<dbReference type="Proteomes" id="UP000199045">
    <property type="component" value="Unassembled WGS sequence"/>
</dbReference>
<evidence type="ECO:0000259" key="1">
    <source>
        <dbReference type="Pfam" id="PF15607"/>
    </source>
</evidence>
<reference evidence="2 3" key="1">
    <citation type="submission" date="2016-10" db="EMBL/GenBank/DDBJ databases">
        <authorList>
            <person name="de Groot N.N."/>
        </authorList>
    </citation>
    <scope>NUCLEOTIDE SEQUENCE [LARGE SCALE GENOMIC DNA]</scope>
    <source>
        <strain evidence="2 3">DSM 527</strain>
    </source>
</reference>
<dbReference type="InterPro" id="IPR028946">
    <property type="entry name" value="Ntox44"/>
</dbReference>
<feature type="domain" description="Bacterial toxin 44" evidence="1">
    <location>
        <begin position="149"/>
        <end position="276"/>
    </location>
</feature>
<protein>
    <submittedName>
        <fullName evidence="2">Toxin 44</fullName>
    </submittedName>
</protein>
<accession>A0A1G8CCC6</accession>
<dbReference type="STRING" id="104663.SAMN04488121_11295"/>
<dbReference type="EMBL" id="FNBN01000012">
    <property type="protein sequence ID" value="SDH43187.1"/>
    <property type="molecule type" value="Genomic_DNA"/>
</dbReference>
<proteinExistence type="predicted"/>
<name>A0A1G8CCC6_CHIFI</name>
<organism evidence="2 3">
    <name type="scientific">Chitinophaga filiformis</name>
    <name type="common">Myxococcus filiformis</name>
    <name type="synonym">Flexibacter filiformis</name>
    <dbReference type="NCBI Taxonomy" id="104663"/>
    <lineage>
        <taxon>Bacteria</taxon>
        <taxon>Pseudomonadati</taxon>
        <taxon>Bacteroidota</taxon>
        <taxon>Chitinophagia</taxon>
        <taxon>Chitinophagales</taxon>
        <taxon>Chitinophagaceae</taxon>
        <taxon>Chitinophaga</taxon>
    </lineage>
</organism>
<evidence type="ECO:0000313" key="3">
    <source>
        <dbReference type="Proteomes" id="UP000199045"/>
    </source>
</evidence>
<gene>
    <name evidence="2" type="ORF">SAMN04488121_11295</name>
</gene>
<sequence>MLVVYRSFSVGGYRYGFNGQERSDEIRGEGNSYTAQFWEYEPKIGRRWNLDPRPKIGESSYFTFSGNPILLADPRGDTVIVNSFGAIISNDDIGTAVYVHHYTDNTNRFIGNLGGTIDANEIMGNLLDKNVKDMRSMMKIPGYGPYMYYRRVKNRGEWDYKSNKRYIYALANRFDRGNESPTRFKYDEYLLTAAEFGNFHFGVLGLATQFFSKPTLLEMAGRAQMQAGTSDPSWQKYKVVEHIAGNDRYYEKVLQAPYGDDPEDQRSIYKGFQLYMRKYRDSENY</sequence>
<dbReference type="RefSeq" id="WP_218124283.1">
    <property type="nucleotide sequence ID" value="NZ_FNBN01000012.1"/>
</dbReference>
<dbReference type="AlphaFoldDB" id="A0A1G8CCC6"/>